<feature type="compositionally biased region" description="Polar residues" evidence="14">
    <location>
        <begin position="1191"/>
        <end position="1227"/>
    </location>
</feature>
<dbReference type="FunFam" id="1.20.144.10:FF:000003">
    <property type="entry name" value="Dolichyldiphosphatase 1"/>
    <property type="match status" value="1"/>
</dbReference>
<comment type="caution">
    <text evidence="17">The sequence shown here is derived from an EMBL/GenBank/DDBJ whole genome shotgun (WGS) entry which is preliminary data.</text>
</comment>
<feature type="region of interest" description="Disordered" evidence="14">
    <location>
        <begin position="1191"/>
        <end position="1239"/>
    </location>
</feature>
<dbReference type="InterPro" id="IPR027417">
    <property type="entry name" value="P-loop_NTPase"/>
</dbReference>
<evidence type="ECO:0000256" key="9">
    <source>
        <dbReference type="ARBA" id="ARBA00022989"/>
    </source>
</evidence>
<dbReference type="GO" id="GO:0006369">
    <property type="term" value="P:termination of RNA polymerase II transcription"/>
    <property type="evidence" value="ECO:0007669"/>
    <property type="project" value="TreeGrafter"/>
</dbReference>
<dbReference type="GO" id="GO:0006487">
    <property type="term" value="P:protein N-linked glycosylation"/>
    <property type="evidence" value="ECO:0007669"/>
    <property type="project" value="UniProtKB-ARBA"/>
</dbReference>
<dbReference type="GO" id="GO:0047874">
    <property type="term" value="F:dolichyldiphosphatase activity"/>
    <property type="evidence" value="ECO:0007669"/>
    <property type="project" value="UniProtKB-EC"/>
</dbReference>
<keyword evidence="18" id="KW-1185">Reference proteome</keyword>
<evidence type="ECO:0000256" key="3">
    <source>
        <dbReference type="ARBA" id="ARBA00005518"/>
    </source>
</evidence>
<keyword evidence="6 15" id="KW-0812">Transmembrane</keyword>
<evidence type="ECO:0000256" key="5">
    <source>
        <dbReference type="ARBA" id="ARBA00014821"/>
    </source>
</evidence>
<dbReference type="EC" id="3.6.1.43" evidence="4"/>
<keyword evidence="8" id="KW-0256">Endoplasmic reticulum</keyword>
<evidence type="ECO:0000256" key="12">
    <source>
        <dbReference type="ARBA" id="ARBA00030292"/>
    </source>
</evidence>
<protein>
    <recommendedName>
        <fullName evidence="5">Dolichyldiphosphatase 1</fullName>
        <ecNumber evidence="4">3.6.1.43</ecNumber>
    </recommendedName>
    <alternativeName>
        <fullName evidence="12">Dolichyl pyrophosphate phosphatase 1</fullName>
    </alternativeName>
</protein>
<dbReference type="Pfam" id="PF12726">
    <property type="entry name" value="SEN1_N"/>
    <property type="match status" value="1"/>
</dbReference>
<feature type="compositionally biased region" description="Basic residues" evidence="14">
    <location>
        <begin position="2465"/>
        <end position="2482"/>
    </location>
</feature>
<dbReference type="InterPro" id="IPR024481">
    <property type="entry name" value="Helicase_Sen1_N"/>
</dbReference>
<evidence type="ECO:0000256" key="6">
    <source>
        <dbReference type="ARBA" id="ARBA00022692"/>
    </source>
</evidence>
<comment type="similarity">
    <text evidence="3">Belongs to the dolichyldiphosphatase family.</text>
</comment>
<dbReference type="OrthoDB" id="6513042at2759"/>
<dbReference type="InterPro" id="IPR045055">
    <property type="entry name" value="DNA2/NAM7-like"/>
</dbReference>
<feature type="transmembrane region" description="Helical" evidence="15">
    <location>
        <begin position="134"/>
        <end position="153"/>
    </location>
</feature>
<dbReference type="Pfam" id="PF13087">
    <property type="entry name" value="AAA_12"/>
    <property type="match status" value="1"/>
</dbReference>
<comment type="catalytic activity">
    <reaction evidence="13">
        <text>a di-trans,poly-cis-dolichyl diphosphate + H2O = a di-trans,poly-cis-dolichyl phosphate + phosphate + H(+)</text>
        <dbReference type="Rhea" id="RHEA:14385"/>
        <dbReference type="Rhea" id="RHEA-COMP:19498"/>
        <dbReference type="Rhea" id="RHEA-COMP:19506"/>
        <dbReference type="ChEBI" id="CHEBI:15377"/>
        <dbReference type="ChEBI" id="CHEBI:15378"/>
        <dbReference type="ChEBI" id="CHEBI:43474"/>
        <dbReference type="ChEBI" id="CHEBI:57497"/>
        <dbReference type="ChEBI" id="CHEBI:57683"/>
        <dbReference type="EC" id="3.6.1.43"/>
    </reaction>
</comment>
<feature type="compositionally biased region" description="Basic and acidic residues" evidence="14">
    <location>
        <begin position="2454"/>
        <end position="2464"/>
    </location>
</feature>
<keyword evidence="10 15" id="KW-0472">Membrane</keyword>
<feature type="compositionally biased region" description="Polar residues" evidence="14">
    <location>
        <begin position="999"/>
        <end position="1012"/>
    </location>
</feature>
<dbReference type="InterPro" id="IPR000326">
    <property type="entry name" value="PAP2/HPO"/>
</dbReference>
<feature type="compositionally biased region" description="Low complexity" evidence="14">
    <location>
        <begin position="1275"/>
        <end position="1292"/>
    </location>
</feature>
<feature type="compositionally biased region" description="Low complexity" evidence="14">
    <location>
        <begin position="2400"/>
        <end position="2415"/>
    </location>
</feature>
<dbReference type="EMBL" id="VCAZ01000019">
    <property type="protein sequence ID" value="TSK72033.1"/>
    <property type="molecule type" value="Genomic_DNA"/>
</dbReference>
<keyword evidence="17" id="KW-0067">ATP-binding</keyword>
<feature type="compositionally biased region" description="Pro residues" evidence="14">
    <location>
        <begin position="1601"/>
        <end position="1621"/>
    </location>
</feature>
<dbReference type="GO" id="GO:0016604">
    <property type="term" value="C:nuclear body"/>
    <property type="evidence" value="ECO:0007669"/>
    <property type="project" value="TreeGrafter"/>
</dbReference>
<dbReference type="SUPFAM" id="SSF52540">
    <property type="entry name" value="P-loop containing nucleoside triphosphate hydrolases"/>
    <property type="match status" value="1"/>
</dbReference>
<evidence type="ECO:0000259" key="16">
    <source>
        <dbReference type="SMART" id="SM00014"/>
    </source>
</evidence>
<feature type="region of interest" description="Disordered" evidence="14">
    <location>
        <begin position="1504"/>
        <end position="1573"/>
    </location>
</feature>
<feature type="region of interest" description="Disordered" evidence="14">
    <location>
        <begin position="997"/>
        <end position="1017"/>
    </location>
</feature>
<evidence type="ECO:0000256" key="13">
    <source>
        <dbReference type="ARBA" id="ARBA00047349"/>
    </source>
</evidence>
<feature type="compositionally biased region" description="Low complexity" evidence="14">
    <location>
        <begin position="1636"/>
        <end position="1650"/>
    </location>
</feature>
<dbReference type="Gene3D" id="3.40.50.300">
    <property type="entry name" value="P-loop containing nucleotide triphosphate hydrolases"/>
    <property type="match status" value="2"/>
</dbReference>
<evidence type="ECO:0000256" key="2">
    <source>
        <dbReference type="ARBA" id="ARBA00004922"/>
    </source>
</evidence>
<dbReference type="Gene3D" id="1.20.144.10">
    <property type="entry name" value="Phosphatidic acid phosphatase type 2/haloperoxidase"/>
    <property type="match status" value="1"/>
</dbReference>
<dbReference type="CDD" id="cd18808">
    <property type="entry name" value="SF1_C_Upf1"/>
    <property type="match status" value="1"/>
</dbReference>
<keyword evidence="17" id="KW-0547">Nucleotide-binding</keyword>
<comment type="pathway">
    <text evidence="2">Protein modification; protein glycosylation.</text>
</comment>
<sequence>MAAEEQCSAPPRWQSISLTHVEYPTGDLAGQILAYASLLPIAILVGFVTLIVFKRELHTISFFGGLVMNEGINWLLKHILQEPRPCGGGHSTVTTEYGMPSSHSQFIWFFVVYFFLFLYLRMHQTNNARCVELLWRHVLSIILLGVALSVSYSRVYLLYHTWSQVIYGGVAGTVVGVVWFFITQEVLTPIFPKIAAWPISEFFLVRDTSLIPNILWFEYTVTRSEASGSNDNFRRWYRDVTDRLRDGEWAGKHKCATMETCRWCTASPENDVAIVEVLQRYCSLEMTPKEMHDANSDFIYCLECVVRYHQARERVPALHKRLWELETARLLEVFREMLEADLEDDDLFFVDNGHEQRIPRFTPEEFHNRLRFPLVEVLKYPYLLCHKELCEMVVNVLCKMEDMKNPLPVHDQYQGTYLLMVHPNEMVRRWAIATARSLGRVDRDNYYDLQEVFSCMFYIIDLGITVDDFLSMSDSYCSGKLQILPPHLYDSKNKKSYWLGICMLLMQLDSQAMDSLLMGPEGQNSIPQCIINTMTDCNKDDDLDPYWPALHCFLVILDRLGSKIWGQIEPLEAFQAITKAGSYMAKIDDIRQKTEGTRVKAEAENHDDLLSCSQIVYDCYTTERASRSSDCSSGNSDTSGNAIFEEMSCLVNVLQSEMGQDMRVYGSTFLWFIPFVRSLMEVTVLNSICIGEVIHYLDNNVNKDVLFGRTQKCDKVTEFFIRILVDIIELHLRKSCMERLSYFSHIWVDMVIQCATLSNEICYSRSQDRRGFYSTPHLGRGLQMPSMVFGAISQACIKLTRSLLKEGGRTGMVPESAYFLDLINRHLRGFSSKGWNLSKSEYENLKKCLLRLVKVTAERPSVSNDVLPCAPPTPPSDPLENVILHPNSTLTPPLQQIETKDAGAGPEVTTNFKNEPVWDPEEGSSFCDGREDIKTKKEPCNAIPISEYRPSLEGIRITSGRIQEIRSRLTNESLSRIEAFAKGVLKSENKQDQCIETGHSLSVSPQPSTSKSELPDTAKVSEYFKKEFDDDDDDDEPLNVRRHRLKRSFMSCEEASPAAKLVLIKSSSAKEVQESNVVTISDNEVSLNDEQPSENRMSCDDYLALDHTTSQERDFDDLSESQVFEFETQAPIASAWNELHTYDADVTKMQKLVNDSKARFSNDSVEPIQTQRVSFKGVEDACLEMELQISKQRQPQEPILSSIQLPPKPTSSDLVHTRASESSTKKTGLSDRRGKQFPSKAPPVIEALNQKIRKRNRAHEFLPQDPVKQCSTIFPSKSSSASSVAPSRSTPAIVPPKKVRKRVEPECPAEFLGLKKKERKAFEFSQRSLDSLGALRTHGQNVHVDSHQKSKRPNQQKVGTKKGKKQLLASQDMQYFRQSRTMLQKSSVASTVAKSNQYPIPDALPKFKPANETVKEPEEEEEDDYSFLPCSQPDPDQRINNKIDTGQENTSLTNDSKETSDWDAFDDEWASLTQNEPTDMELCSQMEQDYGENLMLTGNVYMHNDPGNQPNMSEGAQSAKPVSSCTPQKSVPDASSLTSSNDNLFLKPSMPAGGQKKAKPSTTKIYTSSSRSASLAKEMEKIANPIPVANVAKAKVARPPQAMPPPPPPPPKSTPQQPSKPPQQLGKPLPPRPVQNSLNHASKSSNSNATSAYHVPSYKTYARPEAPVSVQPQTVDHSRRFDHCLMYDQSYLKQSILKWEYRMFENYQMFGTPQDLCPLPLTEVPTTFSSYKDYFNNLYPLLLINTFEEMVNEWIKGRKIRIDLKVQGIEYCNRIATASFTASLNADQETKQLYLKEDDLVLLWLPENTGVYANDEPESTELSAHFGCVLRSSVLSNERGHHSTLNLTIQTFGNVSSINTQPVCCELIGSLVTTLREFRALCLLQKSKMLFPVIKPDIHFYAHSQDSLSMLEMPDAKRPSVSRSAKSRTRILLCTPSNAAIDNLMKKIIIAFKEKCSDIRSPQGNCGDINLVRLGSERTISKELKPFSLDSQVKKGLEKEQHKADMGIHRKKVELDKMIDELSQQCAKTDKKSPMFEQLNAKKLSYLHDRKKLSGQLMAFRGKKQAVQSCILCDAHVICCTLSTSGSSLLESAFRGLGHEPFSCVIVDEAGQAKETETLIPLLYRCQNLILVGDHMQLPPTVVSKKAKELNYDQSLMARVWRSLNSLNTQLSPGVFLRVQYRMHPDICEFPSKYIYNNNLKNDPETAQKLCSSSWPFEPYRVFDVTDGKESRERNSFSNSQEVKLVVLLYKQLGEKHALRMEKQPIRVGIMTPYNAQKQRILQALEKETDKELKKHIHVEVDTVDGFQGREMDCIIVSCVRASSEGGSIGFVANLERMNVTITRAKYSLFILGHLRTLEDYSDWGALVRDAEKRGAKVTAREVSFPKVTKVVLKPVRFSRSYSHPSSHPPSTASSDRTRDHRMHARPTDPRPQASREQQGGNQSYTRPGPLGRRTSDSQHDRRSTSVHHKSHFSSSSHRTHK</sequence>
<keyword evidence="7" id="KW-0378">Hydrolase</keyword>
<feature type="region of interest" description="Disordered" evidence="14">
    <location>
        <begin position="902"/>
        <end position="927"/>
    </location>
</feature>
<feature type="region of interest" description="Disordered" evidence="14">
    <location>
        <begin position="1594"/>
        <end position="1650"/>
    </location>
</feature>
<dbReference type="InterPro" id="IPR039667">
    <property type="entry name" value="Dolichyldiphosphatase_PAP2"/>
</dbReference>
<dbReference type="InterPro" id="IPR036938">
    <property type="entry name" value="PAP2/HPO_sf"/>
</dbReference>
<feature type="compositionally biased region" description="Polar residues" evidence="14">
    <location>
        <begin position="2435"/>
        <end position="2446"/>
    </location>
</feature>
<feature type="region of interest" description="Disordered" evidence="14">
    <location>
        <begin position="1339"/>
        <end position="1368"/>
    </location>
</feature>
<evidence type="ECO:0000256" key="4">
    <source>
        <dbReference type="ARBA" id="ARBA00012508"/>
    </source>
</evidence>
<evidence type="ECO:0000313" key="17">
    <source>
        <dbReference type="EMBL" id="TSK72033.1"/>
    </source>
</evidence>
<dbReference type="SMART" id="SM00014">
    <property type="entry name" value="acidPPc"/>
    <property type="match status" value="1"/>
</dbReference>
<feature type="compositionally biased region" description="Polar residues" evidence="14">
    <location>
        <begin position="1560"/>
        <end position="1573"/>
    </location>
</feature>
<comment type="subcellular location">
    <subcellularLocation>
        <location evidence="1">Endoplasmic reticulum membrane</location>
        <topology evidence="1">Multi-pass membrane protein</topology>
    </subcellularLocation>
</comment>
<evidence type="ECO:0000256" key="10">
    <source>
        <dbReference type="ARBA" id="ARBA00023136"/>
    </source>
</evidence>
<evidence type="ECO:0000256" key="7">
    <source>
        <dbReference type="ARBA" id="ARBA00022801"/>
    </source>
</evidence>
<keyword evidence="9 15" id="KW-1133">Transmembrane helix</keyword>
<feature type="transmembrane region" description="Helical" evidence="15">
    <location>
        <begin position="32"/>
        <end position="53"/>
    </location>
</feature>
<keyword evidence="17" id="KW-0347">Helicase</keyword>
<name>A0A556TUB2_BAGYA</name>
<dbReference type="SUPFAM" id="SSF48317">
    <property type="entry name" value="Acid phosphatase/Vanadium-dependent haloperoxidase"/>
    <property type="match status" value="1"/>
</dbReference>
<feature type="compositionally biased region" description="Polar residues" evidence="14">
    <location>
        <begin position="1506"/>
        <end position="1543"/>
    </location>
</feature>
<dbReference type="FunFam" id="3.40.50.300:FF:000810">
    <property type="entry name" value="probable helicase senataxin"/>
    <property type="match status" value="1"/>
</dbReference>
<feature type="domain" description="Phosphatidic acid phosphatase type 2/haloperoxidase" evidence="16">
    <location>
        <begin position="63"/>
        <end position="180"/>
    </location>
</feature>
<dbReference type="PANTHER" id="PTHR10887">
    <property type="entry name" value="DNA2/NAM7 HELICASE FAMILY"/>
    <property type="match status" value="1"/>
</dbReference>
<feature type="compositionally biased region" description="Basic residues" evidence="14">
    <location>
        <begin position="1349"/>
        <end position="1365"/>
    </location>
</feature>
<dbReference type="Proteomes" id="UP000319801">
    <property type="component" value="Unassembled WGS sequence"/>
</dbReference>
<evidence type="ECO:0000256" key="8">
    <source>
        <dbReference type="ARBA" id="ARBA00022824"/>
    </source>
</evidence>
<dbReference type="PANTHER" id="PTHR10887:SF495">
    <property type="entry name" value="HELICASE SENATAXIN ISOFORM X1-RELATED"/>
    <property type="match status" value="1"/>
</dbReference>
<evidence type="ECO:0000256" key="14">
    <source>
        <dbReference type="SAM" id="MobiDB-lite"/>
    </source>
</evidence>
<feature type="region of interest" description="Disordered" evidence="14">
    <location>
        <begin position="1273"/>
        <end position="1301"/>
    </location>
</feature>
<feature type="compositionally biased region" description="Polar residues" evidence="14">
    <location>
        <begin position="1442"/>
        <end position="1454"/>
    </location>
</feature>
<dbReference type="Pfam" id="PF13086">
    <property type="entry name" value="AAA_11"/>
    <property type="match status" value="1"/>
</dbReference>
<evidence type="ECO:0000256" key="1">
    <source>
        <dbReference type="ARBA" id="ARBA00004477"/>
    </source>
</evidence>
<feature type="region of interest" description="Disordered" evidence="14">
    <location>
        <begin position="2400"/>
        <end position="2482"/>
    </location>
</feature>
<dbReference type="Pfam" id="PF01569">
    <property type="entry name" value="PAP2"/>
    <property type="match status" value="1"/>
</dbReference>
<proteinExistence type="inferred from homology"/>
<dbReference type="InterPro" id="IPR041677">
    <property type="entry name" value="DNA2/NAM7_AAA_11"/>
</dbReference>
<comment type="function">
    <text evidence="11">Required for efficient N-glycosylation. Necessary for maintaining optimal levels of dolichol-linked oligosaccharides. Hydrolyzes dolichyl pyrophosphate at a very high rate and dolichyl monophosphate at a much lower rate. Does not act on phosphatidate.</text>
</comment>
<dbReference type="InterPro" id="IPR041679">
    <property type="entry name" value="DNA2/NAM7-like_C"/>
</dbReference>
<dbReference type="CDD" id="cd03382">
    <property type="entry name" value="PAP2_dolichyldiphosphatase"/>
    <property type="match status" value="1"/>
</dbReference>
<organism evidence="17 18">
    <name type="scientific">Bagarius yarrelli</name>
    <name type="common">Goonch</name>
    <name type="synonym">Bagrus yarrelli</name>
    <dbReference type="NCBI Taxonomy" id="175774"/>
    <lineage>
        <taxon>Eukaryota</taxon>
        <taxon>Metazoa</taxon>
        <taxon>Chordata</taxon>
        <taxon>Craniata</taxon>
        <taxon>Vertebrata</taxon>
        <taxon>Euteleostomi</taxon>
        <taxon>Actinopterygii</taxon>
        <taxon>Neopterygii</taxon>
        <taxon>Teleostei</taxon>
        <taxon>Ostariophysi</taxon>
        <taxon>Siluriformes</taxon>
        <taxon>Sisoridae</taxon>
        <taxon>Sisorinae</taxon>
        <taxon>Bagarius</taxon>
    </lineage>
</organism>
<accession>A0A556TUB2</accession>
<feature type="transmembrane region" description="Helical" evidence="15">
    <location>
        <begin position="106"/>
        <end position="122"/>
    </location>
</feature>
<evidence type="ECO:0000256" key="11">
    <source>
        <dbReference type="ARBA" id="ARBA00024907"/>
    </source>
</evidence>
<gene>
    <name evidence="17" type="ORF">Baya_3017</name>
</gene>
<dbReference type="GO" id="GO:0004386">
    <property type="term" value="F:helicase activity"/>
    <property type="evidence" value="ECO:0007669"/>
    <property type="project" value="UniProtKB-KW"/>
</dbReference>
<reference evidence="17 18" key="1">
    <citation type="journal article" date="2019" name="Genome Biol. Evol.">
        <title>Whole-Genome Sequencing of the Giant Devil Catfish, Bagarius yarrelli.</title>
        <authorList>
            <person name="Jiang W."/>
            <person name="Lv Y."/>
            <person name="Cheng L."/>
            <person name="Yang K."/>
            <person name="Chao B."/>
            <person name="Wang X."/>
            <person name="Li Y."/>
            <person name="Pan X."/>
            <person name="You X."/>
            <person name="Zhang Y."/>
            <person name="Yang J."/>
            <person name="Li J."/>
            <person name="Zhang X."/>
            <person name="Liu S."/>
            <person name="Sun C."/>
            <person name="Yang J."/>
            <person name="Shi Q."/>
        </authorList>
    </citation>
    <scope>NUCLEOTIDE SEQUENCE [LARGE SCALE GENOMIC DNA]</scope>
    <source>
        <strain evidence="17">JWS20170419001</strain>
        <tissue evidence="17">Muscle</tissue>
    </source>
</reference>
<dbReference type="InterPro" id="IPR047187">
    <property type="entry name" value="SF1_C_Upf1"/>
</dbReference>
<dbReference type="GO" id="GO:0005789">
    <property type="term" value="C:endoplasmic reticulum membrane"/>
    <property type="evidence" value="ECO:0007669"/>
    <property type="project" value="UniProtKB-SubCell"/>
</dbReference>
<feature type="transmembrane region" description="Helical" evidence="15">
    <location>
        <begin position="165"/>
        <end position="182"/>
    </location>
</feature>
<evidence type="ECO:0000313" key="18">
    <source>
        <dbReference type="Proteomes" id="UP000319801"/>
    </source>
</evidence>
<dbReference type="GO" id="GO:0001147">
    <property type="term" value="F:transcription termination site sequence-specific DNA binding"/>
    <property type="evidence" value="ECO:0007669"/>
    <property type="project" value="TreeGrafter"/>
</dbReference>
<evidence type="ECO:0000256" key="15">
    <source>
        <dbReference type="SAM" id="Phobius"/>
    </source>
</evidence>
<feature type="region of interest" description="Disordered" evidence="14">
    <location>
        <begin position="1398"/>
        <end position="1460"/>
    </location>
</feature>